<dbReference type="Proteomes" id="UP000288794">
    <property type="component" value="Unassembled WGS sequence"/>
</dbReference>
<reference evidence="1 2" key="1">
    <citation type="submission" date="2014-04" db="EMBL/GenBank/DDBJ databases">
        <title>Draft genome sequence of Pantoea beijingensis strain LMG 27579, an emerging pathogen to Pleurotus eryngii with potential industrial application.</title>
        <authorList>
            <person name="Xu F."/>
            <person name="Liu Y."/>
            <person name="Wang S."/>
            <person name="Yin Y."/>
            <person name="Ma Y."/>
            <person name="Zhao S."/>
            <person name="Rong C."/>
        </authorList>
    </citation>
    <scope>NUCLEOTIDE SEQUENCE [LARGE SCALE GENOMIC DNA]</scope>
    <source>
        <strain evidence="1 2">LMG 27579</strain>
    </source>
</reference>
<proteinExistence type="predicted"/>
<dbReference type="PANTHER" id="PTHR35446">
    <property type="entry name" value="SI:CH211-175M2.5"/>
    <property type="match status" value="1"/>
</dbReference>
<name>A0A443II70_9GAMM</name>
<gene>
    <name evidence="1" type="ORF">ED28_01555</name>
</gene>
<evidence type="ECO:0000313" key="1">
    <source>
        <dbReference type="EMBL" id="RWR03701.1"/>
    </source>
</evidence>
<protein>
    <submittedName>
        <fullName evidence="1">Oxidoreductase</fullName>
    </submittedName>
</protein>
<dbReference type="PANTHER" id="PTHR35446:SF3">
    <property type="entry name" value="CMD DOMAIN-CONTAINING PROTEIN"/>
    <property type="match status" value="1"/>
</dbReference>
<dbReference type="SUPFAM" id="SSF69118">
    <property type="entry name" value="AhpD-like"/>
    <property type="match status" value="2"/>
</dbReference>
<sequence length="380" mass="42025">MEQRRYSGNNHWYHETQSSACAEQESPLVPEAAEVEDRFLLGLMQQLKGELLQALQYFRAPFLASRDLSLLLLPDTLHTSLTHTLTLYDRLSTALTVAQVAGIQRLCNHYAARLNPLPGPDSSRESNNRLTQITQYARQLASQPTLIDGAALKRLEDVGLTEPDIVSFSHVIGYVCYQARIVAGIQALMGLPVRWIPGAHAPTDADIRCFANQQPKQPTLSPVELRYASVEQLEALTYSQPLQVPEHCLWLLAHDAKALYGWAHLMDVLQPERVAEHADLSAAVSARINGSANCFNRYQGPLRDALRLGVGEALDAAGSQPLQHALINVAAQLTRSPDRFSAAHLRPLLDLGLSPCEIMRVVLSVAIANWNNRLMQTLGR</sequence>
<dbReference type="Gene3D" id="1.20.1290.10">
    <property type="entry name" value="AhpD-like"/>
    <property type="match status" value="2"/>
</dbReference>
<dbReference type="AlphaFoldDB" id="A0A443II70"/>
<evidence type="ECO:0000313" key="2">
    <source>
        <dbReference type="Proteomes" id="UP000288794"/>
    </source>
</evidence>
<dbReference type="RefSeq" id="WP_128174594.1">
    <property type="nucleotide sequence ID" value="NZ_CP071409.1"/>
</dbReference>
<dbReference type="InterPro" id="IPR029032">
    <property type="entry name" value="AhpD-like"/>
</dbReference>
<keyword evidence="2" id="KW-1185">Reference proteome</keyword>
<dbReference type="EMBL" id="JMEE01000001">
    <property type="protein sequence ID" value="RWR03701.1"/>
    <property type="molecule type" value="Genomic_DNA"/>
</dbReference>
<comment type="caution">
    <text evidence="1">The sequence shown here is derived from an EMBL/GenBank/DDBJ whole genome shotgun (WGS) entry which is preliminary data.</text>
</comment>
<accession>A0A443II70</accession>
<organism evidence="1 2">
    <name type="scientific">[Pantoea] beijingensis</name>
    <dbReference type="NCBI Taxonomy" id="1324864"/>
    <lineage>
        <taxon>Bacteria</taxon>
        <taxon>Pseudomonadati</taxon>
        <taxon>Pseudomonadota</taxon>
        <taxon>Gammaproteobacteria</taxon>
        <taxon>Enterobacterales</taxon>
        <taxon>Erwiniaceae</taxon>
        <taxon>Erwinia</taxon>
    </lineage>
</organism>